<accession>A0A0P1BSG3</accession>
<dbReference type="CDD" id="cd12811">
    <property type="entry name" value="MALA"/>
    <property type="match status" value="1"/>
</dbReference>
<evidence type="ECO:0000256" key="1">
    <source>
        <dbReference type="SAM" id="SignalP"/>
    </source>
</evidence>
<protein>
    <submittedName>
        <fullName evidence="2">Uncharacterized protein</fullName>
    </submittedName>
</protein>
<proteinExistence type="predicted"/>
<evidence type="ECO:0000313" key="2">
    <source>
        <dbReference type="EMBL" id="CEH19153.1"/>
    </source>
</evidence>
<reference evidence="2 3" key="1">
    <citation type="submission" date="2014-09" db="EMBL/GenBank/DDBJ databases">
        <authorList>
            <person name="Magalhaes I.L.F."/>
            <person name="Oliveira U."/>
            <person name="Santos F.R."/>
            <person name="Vidigal T.H.D.A."/>
            <person name="Brescovit A.D."/>
            <person name="Santos A.J."/>
        </authorList>
    </citation>
    <scope>NUCLEOTIDE SEQUENCE [LARGE SCALE GENOMIC DNA]</scope>
</reference>
<feature type="chain" id="PRO_5006059802" evidence="1">
    <location>
        <begin position="26"/>
        <end position="374"/>
    </location>
</feature>
<dbReference type="OrthoDB" id="4434395at2759"/>
<organism evidence="2 3">
    <name type="scientific">Ceraceosorus bombacis</name>
    <dbReference type="NCBI Taxonomy" id="401625"/>
    <lineage>
        <taxon>Eukaryota</taxon>
        <taxon>Fungi</taxon>
        <taxon>Dikarya</taxon>
        <taxon>Basidiomycota</taxon>
        <taxon>Ustilaginomycotina</taxon>
        <taxon>Exobasidiomycetes</taxon>
        <taxon>Ceraceosorales</taxon>
        <taxon>Ceraceosoraceae</taxon>
        <taxon>Ceraceosorus</taxon>
    </lineage>
</organism>
<dbReference type="SUPFAM" id="SSF63829">
    <property type="entry name" value="Calcium-dependent phosphotriesterase"/>
    <property type="match status" value="1"/>
</dbReference>
<sequence length="374" mass="39626">MKFSISAAFLLVASAAVTLAPRAVAELSKVSSPSELVERAGGAPDVINVNIKNLEPEDRVYDVTRRVYYQSNLYKGRIAAQTKDGAKFNVEIPGVSSSGNGAQQMAGLSLDSRKDAKALYAVAKDAGAFRFDGSQSKTGPCSFHKFNLPVDASSKPAWSVYFDDVQKQFQAQNGVRPFGNVASAQGTDGSSYVIFALGAPAIAKVSADGKTVTPWYYEAPNGSQRPGFTGVTYVPEGNLIVAFGGPRPLTAFKLDGNPARGVPIFTRINGNFGSLDGTEKIKTFPSLNGSGSRLVGAKTPNVYAFTSTDNYASASFKTFSRPEIASSEYGLTSITEGIYGGIRNLYASGAYFGNGAKGGRTNFPMYHLDDAILN</sequence>
<dbReference type="AlphaFoldDB" id="A0A0P1BSG3"/>
<name>A0A0P1BSG3_9BASI</name>
<keyword evidence="3" id="KW-1185">Reference proteome</keyword>
<dbReference type="EMBL" id="CCYA01000277">
    <property type="protein sequence ID" value="CEH19153.1"/>
    <property type="molecule type" value="Genomic_DNA"/>
</dbReference>
<dbReference type="Pfam" id="PF22701">
    <property type="entry name" value="Mala_s_1-like"/>
    <property type="match status" value="1"/>
</dbReference>
<dbReference type="Proteomes" id="UP000054845">
    <property type="component" value="Unassembled WGS sequence"/>
</dbReference>
<keyword evidence="1" id="KW-0732">Signal</keyword>
<evidence type="ECO:0000313" key="3">
    <source>
        <dbReference type="Proteomes" id="UP000054845"/>
    </source>
</evidence>
<dbReference type="STRING" id="401625.A0A0P1BSG3"/>
<feature type="signal peptide" evidence="1">
    <location>
        <begin position="1"/>
        <end position="25"/>
    </location>
</feature>
<dbReference type="InterPro" id="IPR054550">
    <property type="entry name" value="Mala_s_1-like"/>
</dbReference>